<dbReference type="Gene3D" id="3.40.50.1240">
    <property type="entry name" value="Phosphoglycerate mutase-like"/>
    <property type="match status" value="2"/>
</dbReference>
<dbReference type="InterPro" id="IPR050275">
    <property type="entry name" value="PGM_Phosphatase"/>
</dbReference>
<evidence type="ECO:0000313" key="1">
    <source>
        <dbReference type="EMBL" id="USR93153.1"/>
    </source>
</evidence>
<accession>A0ABY5AYK8</accession>
<name>A0ABY5AYK8_9CYAN</name>
<dbReference type="InterPro" id="IPR001345">
    <property type="entry name" value="PG/BPGM_mutase_AS"/>
</dbReference>
<dbReference type="SUPFAM" id="SSF53254">
    <property type="entry name" value="Phosphoglycerate mutase-like"/>
    <property type="match status" value="2"/>
</dbReference>
<protein>
    <submittedName>
        <fullName evidence="1">Histidine phosphatase family protein</fullName>
    </submittedName>
</protein>
<dbReference type="PROSITE" id="PS00175">
    <property type="entry name" value="PG_MUTASE"/>
    <property type="match status" value="2"/>
</dbReference>
<reference evidence="1" key="1">
    <citation type="submission" date="2022-06" db="EMBL/GenBank/DDBJ databases">
        <title>Genome sequence of Phormidium yuhuli AB48 isolated from an industrial photobioreactor environment.</title>
        <authorList>
            <person name="Qiu Y."/>
            <person name="Noonan A.J.C."/>
            <person name="Dofher K."/>
            <person name="Koch M."/>
            <person name="Kieft B."/>
            <person name="Lin X."/>
            <person name="Ziels R.M."/>
            <person name="Hallam S.J."/>
        </authorList>
    </citation>
    <scope>NUCLEOTIDE SEQUENCE</scope>
    <source>
        <strain evidence="1">AB48</strain>
    </source>
</reference>
<dbReference type="Pfam" id="PF00300">
    <property type="entry name" value="His_Phos_1"/>
    <property type="match status" value="2"/>
</dbReference>
<dbReference type="Proteomes" id="UP001056708">
    <property type="component" value="Chromosome"/>
</dbReference>
<dbReference type="CDD" id="cd07067">
    <property type="entry name" value="HP_PGM_like"/>
    <property type="match status" value="2"/>
</dbReference>
<dbReference type="PANTHER" id="PTHR48100">
    <property type="entry name" value="BROAD-SPECIFICITY PHOSPHATASE YOR283W-RELATED"/>
    <property type="match status" value="1"/>
</dbReference>
<evidence type="ECO:0000313" key="2">
    <source>
        <dbReference type="Proteomes" id="UP001056708"/>
    </source>
</evidence>
<dbReference type="InterPro" id="IPR029033">
    <property type="entry name" value="His_PPase_superfam"/>
</dbReference>
<proteinExistence type="predicted"/>
<dbReference type="SMART" id="SM00855">
    <property type="entry name" value="PGAM"/>
    <property type="match status" value="2"/>
</dbReference>
<dbReference type="RefSeq" id="WP_252665336.1">
    <property type="nucleotide sequence ID" value="NZ_CP098611.1"/>
</dbReference>
<organism evidence="1 2">
    <name type="scientific">Phormidium yuhuli AB48</name>
    <dbReference type="NCBI Taxonomy" id="2940671"/>
    <lineage>
        <taxon>Bacteria</taxon>
        <taxon>Bacillati</taxon>
        <taxon>Cyanobacteriota</taxon>
        <taxon>Cyanophyceae</taxon>
        <taxon>Oscillatoriophycideae</taxon>
        <taxon>Oscillatoriales</taxon>
        <taxon>Oscillatoriaceae</taxon>
        <taxon>Phormidium</taxon>
        <taxon>Phormidium yuhuli</taxon>
    </lineage>
</organism>
<sequence>MATTVILVRHGQSTYNLEQRMQGRCDKSVLTPAGQDSARLVGHALQQVSLDALYCSPLTRARETAEILCSQHSQDLQPQPSDLLLEVDLPLWEELRRDEVKDRFADDYRRWKQEPHNFSMEIPTEDGGTRSHFPIRALREQAQQFWQSLLSQHSGDTVAVVAHNGINRCLLSTALGIGAEHYQVIQQSNCNISVLRFAGGLEDIVQLESMNQVGHLGGHPFPEVRPGHKGARILLVRHGETQWNRESRFQGQIDVPLNDNGRAQGQRVADFLKTIPIQFAVTSPMLRPKETAQLILQHHPQVTLAENGDLREISHGRWEGKLEAEIQAEYGDLLDQWKVTPEAVQMPEGENLDQVWQRAKTAWDAIVQTYADRQEIGIVVAHDAVNKAILCNLFGLGPEHFWNFKQGNGCVSVIDYPQGSGGQAVLQSANITAHLSDGVFDQTAAGAL</sequence>
<dbReference type="InterPro" id="IPR013078">
    <property type="entry name" value="His_Pase_superF_clade-1"/>
</dbReference>
<gene>
    <name evidence="1" type="ORF">NEA10_11095</name>
</gene>
<keyword evidence="2" id="KW-1185">Reference proteome</keyword>
<dbReference type="PANTHER" id="PTHR48100:SF10">
    <property type="entry name" value="2-CARBOXY-D-ARABINITOL-1-PHOSPHATASE-RELATED"/>
    <property type="match status" value="1"/>
</dbReference>
<dbReference type="EMBL" id="CP098611">
    <property type="protein sequence ID" value="USR93153.1"/>
    <property type="molecule type" value="Genomic_DNA"/>
</dbReference>